<feature type="region of interest" description="Disordered" evidence="1">
    <location>
        <begin position="278"/>
        <end position="298"/>
    </location>
</feature>
<comment type="caution">
    <text evidence="2">The sequence shown here is derived from an EMBL/GenBank/DDBJ whole genome shotgun (WGS) entry which is preliminary data.</text>
</comment>
<dbReference type="EMBL" id="PFAP01000016">
    <property type="protein sequence ID" value="PIR94174.1"/>
    <property type="molecule type" value="Genomic_DNA"/>
</dbReference>
<proteinExistence type="predicted"/>
<sequence length="298" mass="34343">MFEQINVTPQGEKVAEKIPREIRKLVADLDVITRGEKRQVGHNEIVSVLIGAKPASVIGNFYYPFIDSIKHQLPDEFYIDAKTQMFFNLKAIRARIAAEPQLAAAAGIDPAKPIRSQLREIQSRATDDPSEQLYVGFVLGYPERAVRNYARSQELRQKGAVLADHFFIGGLDLLVDKLNIHDWDQSDFDKLLEMKTNYEKRKAQLQAEKVDDAVGKSLNEMREQYKTEIKAFYQKYQGLDSSDADFLLSQRQVQIRNNNDEEVYLFVDFGSEQEIKNDPSYQRVKKQVDTRYSELDKK</sequence>
<dbReference type="AlphaFoldDB" id="A0A2H0V4Z0"/>
<gene>
    <name evidence="2" type="ORF">COT97_02760</name>
</gene>
<reference evidence="3" key="1">
    <citation type="submission" date="2017-09" db="EMBL/GenBank/DDBJ databases">
        <title>Depth-based differentiation of microbial function through sediment-hosted aquifers and enrichment of novel symbionts in the deep terrestrial subsurface.</title>
        <authorList>
            <person name="Probst A.J."/>
            <person name="Ladd B."/>
            <person name="Jarett J.K."/>
            <person name="Geller-Mcgrath D.E."/>
            <person name="Sieber C.M.K."/>
            <person name="Emerson J.B."/>
            <person name="Anantharaman K."/>
            <person name="Thomas B.C."/>
            <person name="Malmstrom R."/>
            <person name="Stieglmeier M."/>
            <person name="Klingl A."/>
            <person name="Woyke T."/>
            <person name="Ryan C.M."/>
            <person name="Banfield J.F."/>
        </authorList>
    </citation>
    <scope>NUCLEOTIDE SEQUENCE [LARGE SCALE GENOMIC DNA]</scope>
</reference>
<evidence type="ECO:0000313" key="3">
    <source>
        <dbReference type="Proteomes" id="UP000229901"/>
    </source>
</evidence>
<organism evidence="2 3">
    <name type="scientific">Candidatus Falkowbacteria bacterium CG10_big_fil_rev_8_21_14_0_10_39_11</name>
    <dbReference type="NCBI Taxonomy" id="1974565"/>
    <lineage>
        <taxon>Bacteria</taxon>
        <taxon>Candidatus Falkowiibacteriota</taxon>
    </lineage>
</organism>
<protein>
    <submittedName>
        <fullName evidence="2">Uncharacterized protein</fullName>
    </submittedName>
</protein>
<accession>A0A2H0V4Z0</accession>
<name>A0A2H0V4Z0_9BACT</name>
<dbReference type="Proteomes" id="UP000229901">
    <property type="component" value="Unassembled WGS sequence"/>
</dbReference>
<evidence type="ECO:0000313" key="2">
    <source>
        <dbReference type="EMBL" id="PIR94174.1"/>
    </source>
</evidence>
<feature type="compositionally biased region" description="Basic and acidic residues" evidence="1">
    <location>
        <begin position="286"/>
        <end position="298"/>
    </location>
</feature>
<evidence type="ECO:0000256" key="1">
    <source>
        <dbReference type="SAM" id="MobiDB-lite"/>
    </source>
</evidence>